<dbReference type="InterPro" id="IPR035804">
    <property type="entry name" value="AKIII_YclM_N"/>
</dbReference>
<dbReference type="UniPathway" id="UPA00034">
    <property type="reaction ID" value="UER00015"/>
</dbReference>
<proteinExistence type="inferred from homology"/>
<evidence type="ECO:0000256" key="4">
    <source>
        <dbReference type="ARBA" id="ARBA00005139"/>
    </source>
</evidence>
<keyword evidence="8 14" id="KW-0418">Kinase</keyword>
<dbReference type="CDD" id="cd04911">
    <property type="entry name" value="ACT_AKiii-YclM-BS_1"/>
    <property type="match status" value="1"/>
</dbReference>
<dbReference type="GO" id="GO:0004072">
    <property type="term" value="F:aspartate kinase activity"/>
    <property type="evidence" value="ECO:0007669"/>
    <property type="project" value="UniProtKB-EC"/>
</dbReference>
<keyword evidence="10" id="KW-0220">Diaminopimelate biosynthesis</keyword>
<dbReference type="SUPFAM" id="SSF53633">
    <property type="entry name" value="Carbamate kinase-like"/>
    <property type="match status" value="1"/>
</dbReference>
<dbReference type="GO" id="GO:0009088">
    <property type="term" value="P:threonine biosynthetic process"/>
    <property type="evidence" value="ECO:0007669"/>
    <property type="project" value="UniProtKB-UniPathway"/>
</dbReference>
<evidence type="ECO:0000256" key="5">
    <source>
        <dbReference type="ARBA" id="ARBA00010122"/>
    </source>
</evidence>
<evidence type="ECO:0000256" key="13">
    <source>
        <dbReference type="PIRSR" id="PIRSR000726-1"/>
    </source>
</evidence>
<dbReference type="InterPro" id="IPR001341">
    <property type="entry name" value="Asp_kinase"/>
</dbReference>
<comment type="pathway">
    <text evidence="4 15">Amino-acid biosynthesis; L-threonine biosynthesis; L-threonine from L-aspartate: step 1/5.</text>
</comment>
<evidence type="ECO:0000256" key="6">
    <source>
        <dbReference type="ARBA" id="ARBA00022679"/>
    </source>
</evidence>
<comment type="catalytic activity">
    <reaction evidence="12 14">
        <text>L-aspartate + ATP = 4-phospho-L-aspartate + ADP</text>
        <dbReference type="Rhea" id="RHEA:23776"/>
        <dbReference type="ChEBI" id="CHEBI:29991"/>
        <dbReference type="ChEBI" id="CHEBI:30616"/>
        <dbReference type="ChEBI" id="CHEBI:57535"/>
        <dbReference type="ChEBI" id="CHEBI:456216"/>
        <dbReference type="EC" id="2.7.2.4"/>
    </reaction>
</comment>
<feature type="domain" description="ACT" evidence="16">
    <location>
        <begin position="389"/>
        <end position="450"/>
    </location>
</feature>
<protein>
    <recommendedName>
        <fullName evidence="14">Aspartokinase</fullName>
        <ecNumber evidence="14">2.7.2.4</ecNumber>
    </recommendedName>
</protein>
<dbReference type="UniPathway" id="UPA00050">
    <property type="reaction ID" value="UER00461"/>
</dbReference>
<dbReference type="InterPro" id="IPR018042">
    <property type="entry name" value="Aspartate_kinase_CS"/>
</dbReference>
<evidence type="ECO:0000256" key="9">
    <source>
        <dbReference type="ARBA" id="ARBA00022840"/>
    </source>
</evidence>
<comment type="similarity">
    <text evidence="5 14">Belongs to the aspartokinase family.</text>
</comment>
<dbReference type="Pfam" id="PF22468">
    <property type="entry name" value="ACT_9"/>
    <property type="match status" value="1"/>
</dbReference>
<dbReference type="EMBL" id="WJNH01000005">
    <property type="protein sequence ID" value="MRG86523.1"/>
    <property type="molecule type" value="Genomic_DNA"/>
</dbReference>
<evidence type="ECO:0000256" key="12">
    <source>
        <dbReference type="ARBA" id="ARBA00047872"/>
    </source>
</evidence>
<dbReference type="Gene3D" id="1.20.120.1320">
    <property type="entry name" value="Aspartokinase, catalytic domain"/>
    <property type="match status" value="1"/>
</dbReference>
<dbReference type="UniPathway" id="UPA00051">
    <property type="reaction ID" value="UER00462"/>
</dbReference>
<dbReference type="Pfam" id="PF00696">
    <property type="entry name" value="AA_kinase"/>
    <property type="match status" value="1"/>
</dbReference>
<gene>
    <name evidence="17" type="ORF">GH754_09290</name>
</gene>
<organism evidence="17 18">
    <name type="scientific">Salinibacillus xinjiangensis</name>
    <dbReference type="NCBI Taxonomy" id="1229268"/>
    <lineage>
        <taxon>Bacteria</taxon>
        <taxon>Bacillati</taxon>
        <taxon>Bacillota</taxon>
        <taxon>Bacilli</taxon>
        <taxon>Bacillales</taxon>
        <taxon>Bacillaceae</taxon>
        <taxon>Salinibacillus</taxon>
    </lineage>
</organism>
<dbReference type="Gene3D" id="3.30.2130.10">
    <property type="entry name" value="VC0802-like"/>
    <property type="match status" value="1"/>
</dbReference>
<evidence type="ECO:0000256" key="14">
    <source>
        <dbReference type="RuleBase" id="RU003448"/>
    </source>
</evidence>
<dbReference type="GO" id="GO:0009090">
    <property type="term" value="P:homoserine biosynthetic process"/>
    <property type="evidence" value="ECO:0007669"/>
    <property type="project" value="TreeGrafter"/>
</dbReference>
<dbReference type="Proteomes" id="UP000480185">
    <property type="component" value="Unassembled WGS sequence"/>
</dbReference>
<feature type="binding site" evidence="13">
    <location>
        <position position="119"/>
    </location>
    <ligand>
        <name>substrate</name>
    </ligand>
</feature>
<dbReference type="InterPro" id="IPR036393">
    <property type="entry name" value="AceGlu_kinase-like_sf"/>
</dbReference>
<evidence type="ECO:0000256" key="1">
    <source>
        <dbReference type="ARBA" id="ARBA00003121"/>
    </source>
</evidence>
<comment type="pathway">
    <text evidence="3 15">Amino-acid biosynthesis; L-methionine biosynthesis via de novo pathway; L-homoserine from L-aspartate: step 1/3.</text>
</comment>
<dbReference type="InterPro" id="IPR042199">
    <property type="entry name" value="AsparK_Bifunc_asparK/hSer_DH"/>
</dbReference>
<reference evidence="17 18" key="1">
    <citation type="submission" date="2019-11" db="EMBL/GenBank/DDBJ databases">
        <authorList>
            <person name="Li J."/>
        </authorList>
    </citation>
    <scope>NUCLEOTIDE SEQUENCE [LARGE SCALE GENOMIC DNA]</scope>
    <source>
        <strain evidence="17 18">J4</strain>
    </source>
</reference>
<dbReference type="InterPro" id="IPR001048">
    <property type="entry name" value="Asp/Glu/Uridylate_kinase"/>
</dbReference>
<evidence type="ECO:0000256" key="15">
    <source>
        <dbReference type="RuleBase" id="RU004249"/>
    </source>
</evidence>
<evidence type="ECO:0000256" key="10">
    <source>
        <dbReference type="ARBA" id="ARBA00022915"/>
    </source>
</evidence>
<dbReference type="OrthoDB" id="9799110at2"/>
<feature type="binding site" evidence="13">
    <location>
        <begin position="218"/>
        <end position="219"/>
    </location>
    <ligand>
        <name>ATP</name>
        <dbReference type="ChEBI" id="CHEBI:30616"/>
    </ligand>
</feature>
<dbReference type="EC" id="2.7.2.4" evidence="14"/>
<accession>A0A6G1X697</accession>
<evidence type="ECO:0000256" key="8">
    <source>
        <dbReference type="ARBA" id="ARBA00022777"/>
    </source>
</evidence>
<keyword evidence="18" id="KW-1185">Reference proteome</keyword>
<dbReference type="InterPro" id="IPR054352">
    <property type="entry name" value="ACT_Aspartokinase"/>
</dbReference>
<feature type="binding site" evidence="13">
    <location>
        <begin position="5"/>
        <end position="8"/>
    </location>
    <ligand>
        <name>ATP</name>
        <dbReference type="ChEBI" id="CHEBI:30616"/>
    </ligand>
</feature>
<dbReference type="GO" id="GO:0005524">
    <property type="term" value="F:ATP binding"/>
    <property type="evidence" value="ECO:0007669"/>
    <property type="project" value="UniProtKB-KW"/>
</dbReference>
<dbReference type="CDD" id="cd04916">
    <property type="entry name" value="ACT_AKiii-YclM-BS_2"/>
    <property type="match status" value="1"/>
</dbReference>
<dbReference type="PIRSF" id="PIRSF000726">
    <property type="entry name" value="Asp_kin"/>
    <property type="match status" value="1"/>
</dbReference>
<keyword evidence="7 13" id="KW-0547">Nucleotide-binding</keyword>
<evidence type="ECO:0000313" key="18">
    <source>
        <dbReference type="Proteomes" id="UP000480185"/>
    </source>
</evidence>
<dbReference type="PANTHER" id="PTHR21499:SF67">
    <property type="entry name" value="ASPARTOKINASE 3"/>
    <property type="match status" value="1"/>
</dbReference>
<evidence type="ECO:0000256" key="3">
    <source>
        <dbReference type="ARBA" id="ARBA00004986"/>
    </source>
</evidence>
<dbReference type="PANTHER" id="PTHR21499">
    <property type="entry name" value="ASPARTATE KINASE"/>
    <property type="match status" value="1"/>
</dbReference>
<evidence type="ECO:0000256" key="11">
    <source>
        <dbReference type="ARBA" id="ARBA00023154"/>
    </source>
</evidence>
<dbReference type="GO" id="GO:0019877">
    <property type="term" value="P:diaminopimelate biosynthetic process"/>
    <property type="evidence" value="ECO:0007669"/>
    <property type="project" value="UniProtKB-KW"/>
</dbReference>
<comment type="caution">
    <text evidence="17">The sequence shown here is derived from an EMBL/GenBank/DDBJ whole genome shotgun (WGS) entry which is preliminary data.</text>
</comment>
<dbReference type="PROSITE" id="PS00324">
    <property type="entry name" value="ASPARTOKINASE"/>
    <property type="match status" value="1"/>
</dbReference>
<evidence type="ECO:0000256" key="7">
    <source>
        <dbReference type="ARBA" id="ARBA00022741"/>
    </source>
</evidence>
<keyword evidence="9 13" id="KW-0067">ATP-binding</keyword>
<comment type="pathway">
    <text evidence="2 15">Amino-acid biosynthesis; L-lysine biosynthesis via DAP pathway; (S)-tetrahydrodipicolinate from L-aspartate: step 1/4.</text>
</comment>
<feature type="binding site" evidence="13">
    <location>
        <position position="49"/>
    </location>
    <ligand>
        <name>substrate</name>
    </ligand>
</feature>
<dbReference type="GO" id="GO:0009089">
    <property type="term" value="P:lysine biosynthetic process via diaminopimelate"/>
    <property type="evidence" value="ECO:0007669"/>
    <property type="project" value="UniProtKB-UniPathway"/>
</dbReference>
<keyword evidence="6 14" id="KW-0808">Transferase</keyword>
<dbReference type="InterPro" id="IPR002912">
    <property type="entry name" value="ACT_dom"/>
</dbReference>
<dbReference type="CDD" id="cd04245">
    <property type="entry name" value="AAK_AKiii-YclM-BS"/>
    <property type="match status" value="1"/>
</dbReference>
<dbReference type="RefSeq" id="WP_153728435.1">
    <property type="nucleotide sequence ID" value="NZ_WJNH01000005.1"/>
</dbReference>
<dbReference type="NCBIfam" id="TIGR00657">
    <property type="entry name" value="asp_kinases"/>
    <property type="match status" value="1"/>
</dbReference>
<dbReference type="Gene3D" id="3.40.1160.10">
    <property type="entry name" value="Acetylglutamate kinase-like"/>
    <property type="match status" value="1"/>
</dbReference>
<dbReference type="InterPro" id="IPR005260">
    <property type="entry name" value="Asp_kin_monofn"/>
</dbReference>
<keyword evidence="11" id="KW-0457">Lysine biosynthesis</keyword>
<dbReference type="InterPro" id="IPR045865">
    <property type="entry name" value="ACT-like_dom_sf"/>
</dbReference>
<dbReference type="NCBIfam" id="NF006540">
    <property type="entry name" value="PRK09034.1"/>
    <property type="match status" value="1"/>
</dbReference>
<sequence>MKVAKFGGSSVADASMIKKVAQIIMSDDDRKFIVVSAPGKRYSSDIKVTDLLVELGERFVNAQPVDEVQAKIVERFQTMIENLSLSESILDDIKETIDTVLHDDRLEDNRLDALKAMGEDSLAKILSAYLQSLGKKATYMNPRDAGIIVSDEPGSAQVLDESYELLAKLRNHDGIMIIPGFFGYTKDQKLTTFPRGGSDITGAIVAAGVKAKLYENFTDVDSVFCVNPTIVDNPKEIKELTYKEMRELSYAGFSVFHDEALIPAFKAKIPVCIKNTNNPEKEGTMIVSNREQGSTGTVVGIASDKGFLSLYVSKYLMNREIGFGKNLLQILVDEGISFEHAPSGIDDMSVIIREDELPLEKEQVVIERIKNELDVDMVAVERDLAMIMLVGEGMNSTYGVASRSTQAFANACVNIEMINQGSSEVSVMFGIKEEAMERAVQSLYEEFFES</sequence>
<dbReference type="FunFam" id="3.40.1160.10:FF:000027">
    <property type="entry name" value="Aspartokinase"/>
    <property type="match status" value="1"/>
</dbReference>
<evidence type="ECO:0000313" key="17">
    <source>
        <dbReference type="EMBL" id="MRG86523.1"/>
    </source>
</evidence>
<dbReference type="GO" id="GO:0005829">
    <property type="term" value="C:cytosol"/>
    <property type="evidence" value="ECO:0007669"/>
    <property type="project" value="TreeGrafter"/>
</dbReference>
<dbReference type="AlphaFoldDB" id="A0A6G1X697"/>
<comment type="function">
    <text evidence="1">Catalyzes the phosphorylation of the beta-carboxyl group of aspartic acid with ATP to yield 4-phospho-L-aspartate, which is involved in the branched biosynthetic pathway leading to the biosynthesis of amino acids threonine, isoleucine and methionine.</text>
</comment>
<dbReference type="FunFam" id="3.30.2130.10:FF:000001">
    <property type="entry name" value="Bifunctional aspartokinase/homoserine dehydrogenase"/>
    <property type="match status" value="1"/>
</dbReference>
<evidence type="ECO:0000259" key="16">
    <source>
        <dbReference type="PROSITE" id="PS51671"/>
    </source>
</evidence>
<dbReference type="SUPFAM" id="SSF55021">
    <property type="entry name" value="ACT-like"/>
    <property type="match status" value="2"/>
</dbReference>
<name>A0A6G1X697_9BACI</name>
<keyword evidence="15" id="KW-0028">Amino-acid biosynthesis</keyword>
<evidence type="ECO:0000256" key="2">
    <source>
        <dbReference type="ARBA" id="ARBA00004766"/>
    </source>
</evidence>
<dbReference type="PROSITE" id="PS51671">
    <property type="entry name" value="ACT"/>
    <property type="match status" value="1"/>
</dbReference>